<dbReference type="AlphaFoldDB" id="A0A497E474"/>
<evidence type="ECO:0000256" key="5">
    <source>
        <dbReference type="ARBA" id="ARBA00022597"/>
    </source>
</evidence>
<evidence type="ECO:0000256" key="7">
    <source>
        <dbReference type="ARBA" id="ARBA00022989"/>
    </source>
</evidence>
<feature type="transmembrane region" description="Helical" evidence="9">
    <location>
        <begin position="114"/>
        <end position="137"/>
    </location>
</feature>
<evidence type="ECO:0000256" key="6">
    <source>
        <dbReference type="ARBA" id="ARBA00022692"/>
    </source>
</evidence>
<keyword evidence="7 9" id="KW-1133">Transmembrane helix</keyword>
<feature type="transmembrane region" description="Helical" evidence="9">
    <location>
        <begin position="247"/>
        <end position="268"/>
    </location>
</feature>
<dbReference type="Proteomes" id="UP000279422">
    <property type="component" value="Unassembled WGS sequence"/>
</dbReference>
<dbReference type="PROSITE" id="PS50928">
    <property type="entry name" value="ABC_TM1"/>
    <property type="match status" value="1"/>
</dbReference>
<evidence type="ECO:0000313" key="11">
    <source>
        <dbReference type="EMBL" id="RLE09215.1"/>
    </source>
</evidence>
<dbReference type="Pfam" id="PF00528">
    <property type="entry name" value="BPD_transp_1"/>
    <property type="match status" value="1"/>
</dbReference>
<proteinExistence type="inferred from homology"/>
<evidence type="ECO:0000259" key="10">
    <source>
        <dbReference type="PROSITE" id="PS50928"/>
    </source>
</evidence>
<evidence type="ECO:0000256" key="1">
    <source>
        <dbReference type="ARBA" id="ARBA00004651"/>
    </source>
</evidence>
<evidence type="ECO:0000256" key="9">
    <source>
        <dbReference type="RuleBase" id="RU363032"/>
    </source>
</evidence>
<name>A0A497E474_UNCAE</name>
<evidence type="ECO:0000256" key="8">
    <source>
        <dbReference type="ARBA" id="ARBA00023136"/>
    </source>
</evidence>
<keyword evidence="3 9" id="KW-0813">Transport</keyword>
<organism evidence="11 12">
    <name type="scientific">Aerophobetes bacterium</name>
    <dbReference type="NCBI Taxonomy" id="2030807"/>
    <lineage>
        <taxon>Bacteria</taxon>
        <taxon>Candidatus Aerophobota</taxon>
    </lineage>
</organism>
<feature type="transmembrane region" description="Helical" evidence="9">
    <location>
        <begin position="12"/>
        <end position="31"/>
    </location>
</feature>
<dbReference type="InterPro" id="IPR000515">
    <property type="entry name" value="MetI-like"/>
</dbReference>
<dbReference type="PANTHER" id="PTHR32243">
    <property type="entry name" value="MALTOSE TRANSPORT SYSTEM PERMEASE-RELATED"/>
    <property type="match status" value="1"/>
</dbReference>
<keyword evidence="6 9" id="KW-0812">Transmembrane</keyword>
<dbReference type="InterPro" id="IPR035906">
    <property type="entry name" value="MetI-like_sf"/>
</dbReference>
<comment type="caution">
    <text evidence="11">The sequence shown here is derived from an EMBL/GenBank/DDBJ whole genome shotgun (WGS) entry which is preliminary data.</text>
</comment>
<gene>
    <name evidence="11" type="ORF">DRJ00_04795</name>
</gene>
<dbReference type="Gene3D" id="1.10.3720.10">
    <property type="entry name" value="MetI-like"/>
    <property type="match status" value="1"/>
</dbReference>
<dbReference type="GO" id="GO:0005886">
    <property type="term" value="C:plasma membrane"/>
    <property type="evidence" value="ECO:0007669"/>
    <property type="project" value="UniProtKB-SubCell"/>
</dbReference>
<evidence type="ECO:0000313" key="12">
    <source>
        <dbReference type="Proteomes" id="UP000279422"/>
    </source>
</evidence>
<feature type="transmembrane region" description="Helical" evidence="9">
    <location>
        <begin position="149"/>
        <end position="168"/>
    </location>
</feature>
<keyword evidence="4" id="KW-1003">Cell membrane</keyword>
<evidence type="ECO:0000256" key="3">
    <source>
        <dbReference type="ARBA" id="ARBA00022448"/>
    </source>
</evidence>
<dbReference type="SUPFAM" id="SSF161098">
    <property type="entry name" value="MetI-like"/>
    <property type="match status" value="1"/>
</dbReference>
<feature type="domain" description="ABC transmembrane type-1" evidence="10">
    <location>
        <begin position="77"/>
        <end position="268"/>
    </location>
</feature>
<dbReference type="GO" id="GO:0055085">
    <property type="term" value="P:transmembrane transport"/>
    <property type="evidence" value="ECO:0007669"/>
    <property type="project" value="InterPro"/>
</dbReference>
<accession>A0A497E474</accession>
<dbReference type="InterPro" id="IPR050901">
    <property type="entry name" value="BP-dep_ABC_trans_perm"/>
</dbReference>
<evidence type="ECO:0000256" key="4">
    <source>
        <dbReference type="ARBA" id="ARBA00022475"/>
    </source>
</evidence>
<dbReference type="PANTHER" id="PTHR32243:SF50">
    <property type="entry name" value="MALTOSE_MALTODEXTRIN TRANSPORT SYSTEM PERMEASE PROTEIN MALG"/>
    <property type="match status" value="1"/>
</dbReference>
<dbReference type="CDD" id="cd06261">
    <property type="entry name" value="TM_PBP2"/>
    <property type="match status" value="1"/>
</dbReference>
<reference evidence="11 12" key="1">
    <citation type="submission" date="2018-06" db="EMBL/GenBank/DDBJ databases">
        <title>Extensive metabolic versatility and redundancy in microbially diverse, dynamic hydrothermal sediments.</title>
        <authorList>
            <person name="Dombrowski N."/>
            <person name="Teske A."/>
            <person name="Baker B.J."/>
        </authorList>
    </citation>
    <scope>NUCLEOTIDE SEQUENCE [LARGE SCALE GENOMIC DNA]</scope>
    <source>
        <strain evidence="11">B47_G16</strain>
    </source>
</reference>
<keyword evidence="8 9" id="KW-0472">Membrane</keyword>
<sequence>MWDKKSKEHILTFLAYFILIVMLIPAAWIIFTSIRPEVEVNAYPPVWIPRHITFEKYQQAFFSPRVGEQAVPVRDYLRNSLIVSLGSAGVALVLGTLAGFAFSRFNFKGDNALFLFILLSRAIPGIALSLPLFMLFVKLKLLDTLGGLILVYIACNIPFTIWIMDGFLREIPRDLEDAAQIDGCTKWQTFIKIDLPLCAPGLSAAGIFAFLMAWNEFQLASVLTRSLSSKTMPVGLLDFTSEFVMDWRGMCAMAVIMFIPAIIFTFLVSKHLIKGLTFGAIK</sequence>
<evidence type="ECO:0000256" key="2">
    <source>
        <dbReference type="ARBA" id="ARBA00009047"/>
    </source>
</evidence>
<protein>
    <submittedName>
        <fullName evidence="11">Carbohydrate ABC transporter permease</fullName>
    </submittedName>
</protein>
<dbReference type="EMBL" id="QMPZ01000056">
    <property type="protein sequence ID" value="RLE09215.1"/>
    <property type="molecule type" value="Genomic_DNA"/>
</dbReference>
<comment type="subcellular location">
    <subcellularLocation>
        <location evidence="1 9">Cell membrane</location>
        <topology evidence="1 9">Multi-pass membrane protein</topology>
    </subcellularLocation>
</comment>
<feature type="transmembrane region" description="Helical" evidence="9">
    <location>
        <begin position="195"/>
        <end position="214"/>
    </location>
</feature>
<feature type="transmembrane region" description="Helical" evidence="9">
    <location>
        <begin position="81"/>
        <end position="102"/>
    </location>
</feature>
<keyword evidence="5" id="KW-0762">Sugar transport</keyword>
<comment type="similarity">
    <text evidence="2">Belongs to the binding-protein-dependent transport system permease family. MalFG subfamily.</text>
</comment>